<proteinExistence type="inferred from homology"/>
<feature type="domain" description="EamA" evidence="8">
    <location>
        <begin position="146"/>
        <end position="278"/>
    </location>
</feature>
<feature type="transmembrane region" description="Helical" evidence="7">
    <location>
        <begin position="239"/>
        <end position="257"/>
    </location>
</feature>
<evidence type="ECO:0000256" key="6">
    <source>
        <dbReference type="ARBA" id="ARBA00023136"/>
    </source>
</evidence>
<reference evidence="9 10" key="1">
    <citation type="submission" date="2015-07" db="EMBL/GenBank/DDBJ databases">
        <title>Genome sequence of Levilinea saccharolytica DSM 16555.</title>
        <authorList>
            <person name="Hemp J."/>
            <person name="Ward L.M."/>
            <person name="Pace L.A."/>
            <person name="Fischer W.W."/>
        </authorList>
    </citation>
    <scope>NUCLEOTIDE SEQUENCE [LARGE SCALE GENOMIC DNA]</scope>
    <source>
        <strain evidence="9 10">KIBI-1</strain>
    </source>
</reference>
<evidence type="ECO:0000313" key="9">
    <source>
        <dbReference type="EMBL" id="KPL80730.1"/>
    </source>
</evidence>
<accession>A0A0N8GPF2</accession>
<comment type="caution">
    <text evidence="9">The sequence shown here is derived from an EMBL/GenBank/DDBJ whole genome shotgun (WGS) entry which is preliminary data.</text>
</comment>
<keyword evidence="10" id="KW-1185">Reference proteome</keyword>
<dbReference type="RefSeq" id="WP_075071151.1">
    <property type="nucleotide sequence ID" value="NZ_LGCM01000039.1"/>
</dbReference>
<evidence type="ECO:0000256" key="7">
    <source>
        <dbReference type="SAM" id="Phobius"/>
    </source>
</evidence>
<feature type="transmembrane region" description="Helical" evidence="7">
    <location>
        <begin position="121"/>
        <end position="143"/>
    </location>
</feature>
<evidence type="ECO:0000256" key="4">
    <source>
        <dbReference type="ARBA" id="ARBA00022692"/>
    </source>
</evidence>
<evidence type="ECO:0000256" key="1">
    <source>
        <dbReference type="ARBA" id="ARBA00004651"/>
    </source>
</evidence>
<dbReference type="Gene3D" id="1.10.3730.20">
    <property type="match status" value="1"/>
</dbReference>
<feature type="domain" description="EamA" evidence="8">
    <location>
        <begin position="8"/>
        <end position="138"/>
    </location>
</feature>
<keyword evidence="6 7" id="KW-0472">Membrane</keyword>
<dbReference type="EMBL" id="LGCM01000039">
    <property type="protein sequence ID" value="KPL80730.1"/>
    <property type="molecule type" value="Genomic_DNA"/>
</dbReference>
<feature type="transmembrane region" description="Helical" evidence="7">
    <location>
        <begin position="263"/>
        <end position="281"/>
    </location>
</feature>
<evidence type="ECO:0000313" key="10">
    <source>
        <dbReference type="Proteomes" id="UP000050501"/>
    </source>
</evidence>
<sequence>MKISTRLKADLILLLVAAVWGGGFSAQRMASEHLGPFMFNAARLALGALLLLPFALRAGGLRKSQWGLTAAAGTMLFAASAFQQAGVSTTTAGNAGFLTGLYVVFTPMLLSLVWRRRIAPAVWAAAGLSVVGIYLLSTAGRFVPNAGDALVLVGAVFWALHVIIVGRAAESLPVIPFAVGQYGVAAALNLVISLFIERGQLGGLLPAFGPILYTGIFSIAVGFTLQVMAQRHAPPTDAAIILSTEAVFAALFGFLILSERLTPFQLVGCVFIMGAILLAQVGSPTPAPAESTPPA</sequence>
<dbReference type="Pfam" id="PF00892">
    <property type="entry name" value="EamA"/>
    <property type="match status" value="2"/>
</dbReference>
<dbReference type="InterPro" id="IPR051258">
    <property type="entry name" value="Diverse_Substrate_Transporter"/>
</dbReference>
<dbReference type="PATRIC" id="fig|229921.5.peg.1508"/>
<keyword evidence="5 7" id="KW-1133">Transmembrane helix</keyword>
<dbReference type="Proteomes" id="UP000050501">
    <property type="component" value="Unassembled WGS sequence"/>
</dbReference>
<dbReference type="PANTHER" id="PTHR42920">
    <property type="entry name" value="OS03G0707200 PROTEIN-RELATED"/>
    <property type="match status" value="1"/>
</dbReference>
<dbReference type="STRING" id="229921.ADN01_11430"/>
<feature type="transmembrane region" description="Helical" evidence="7">
    <location>
        <begin position="208"/>
        <end position="227"/>
    </location>
</feature>
<comment type="subcellular location">
    <subcellularLocation>
        <location evidence="1">Cell membrane</location>
        <topology evidence="1">Multi-pass membrane protein</topology>
    </subcellularLocation>
</comment>
<gene>
    <name evidence="9" type="ORF">ADN01_11430</name>
</gene>
<keyword evidence="4 7" id="KW-0812">Transmembrane</keyword>
<comment type="similarity">
    <text evidence="2">Belongs to the EamA transporter family.</text>
</comment>
<protein>
    <recommendedName>
        <fullName evidence="8">EamA domain-containing protein</fullName>
    </recommendedName>
</protein>
<evidence type="ECO:0000259" key="8">
    <source>
        <dbReference type="Pfam" id="PF00892"/>
    </source>
</evidence>
<feature type="transmembrane region" description="Helical" evidence="7">
    <location>
        <begin position="174"/>
        <end position="196"/>
    </location>
</feature>
<dbReference type="InterPro" id="IPR000620">
    <property type="entry name" value="EamA_dom"/>
</dbReference>
<dbReference type="SUPFAM" id="SSF103481">
    <property type="entry name" value="Multidrug resistance efflux transporter EmrE"/>
    <property type="match status" value="2"/>
</dbReference>
<name>A0A0N8GPF2_9CHLR</name>
<keyword evidence="3" id="KW-1003">Cell membrane</keyword>
<feature type="transmembrane region" description="Helical" evidence="7">
    <location>
        <begin position="36"/>
        <end position="54"/>
    </location>
</feature>
<feature type="transmembrane region" description="Helical" evidence="7">
    <location>
        <begin position="66"/>
        <end position="83"/>
    </location>
</feature>
<evidence type="ECO:0000256" key="2">
    <source>
        <dbReference type="ARBA" id="ARBA00007362"/>
    </source>
</evidence>
<feature type="transmembrane region" description="Helical" evidence="7">
    <location>
        <begin position="95"/>
        <end position="114"/>
    </location>
</feature>
<dbReference type="GO" id="GO:0005886">
    <property type="term" value="C:plasma membrane"/>
    <property type="evidence" value="ECO:0007669"/>
    <property type="project" value="UniProtKB-SubCell"/>
</dbReference>
<evidence type="ECO:0000256" key="5">
    <source>
        <dbReference type="ARBA" id="ARBA00022989"/>
    </source>
</evidence>
<organism evidence="9 10">
    <name type="scientific">Levilinea saccharolytica</name>
    <dbReference type="NCBI Taxonomy" id="229921"/>
    <lineage>
        <taxon>Bacteria</taxon>
        <taxon>Bacillati</taxon>
        <taxon>Chloroflexota</taxon>
        <taxon>Anaerolineae</taxon>
        <taxon>Anaerolineales</taxon>
        <taxon>Anaerolineaceae</taxon>
        <taxon>Levilinea</taxon>
    </lineage>
</organism>
<dbReference type="InterPro" id="IPR037185">
    <property type="entry name" value="EmrE-like"/>
</dbReference>
<dbReference type="AlphaFoldDB" id="A0A0N8GPF2"/>
<evidence type="ECO:0000256" key="3">
    <source>
        <dbReference type="ARBA" id="ARBA00022475"/>
    </source>
</evidence>
<dbReference type="PANTHER" id="PTHR42920:SF5">
    <property type="entry name" value="EAMA DOMAIN-CONTAINING PROTEIN"/>
    <property type="match status" value="1"/>
</dbReference>